<dbReference type="PRINTS" id="PR00111">
    <property type="entry name" value="ABHYDROLASE"/>
</dbReference>
<keyword evidence="3" id="KW-1185">Reference proteome</keyword>
<dbReference type="Pfam" id="PF00561">
    <property type="entry name" value="Abhydrolase_1"/>
    <property type="match status" value="1"/>
</dbReference>
<organism evidence="2 3">
    <name type="scientific">Roseateles agri</name>
    <dbReference type="NCBI Taxonomy" id="3098619"/>
    <lineage>
        <taxon>Bacteria</taxon>
        <taxon>Pseudomonadati</taxon>
        <taxon>Pseudomonadota</taxon>
        <taxon>Betaproteobacteria</taxon>
        <taxon>Burkholderiales</taxon>
        <taxon>Sphaerotilaceae</taxon>
        <taxon>Roseateles</taxon>
    </lineage>
</organism>
<dbReference type="InterPro" id="IPR029058">
    <property type="entry name" value="AB_hydrolase_fold"/>
</dbReference>
<dbReference type="Gene3D" id="3.40.50.1820">
    <property type="entry name" value="alpha/beta hydrolase"/>
    <property type="match status" value="1"/>
</dbReference>
<comment type="caution">
    <text evidence="2">The sequence shown here is derived from an EMBL/GenBank/DDBJ whole genome shotgun (WGS) entry which is preliminary data.</text>
</comment>
<dbReference type="PANTHER" id="PTHR43433:SF5">
    <property type="entry name" value="AB HYDROLASE-1 DOMAIN-CONTAINING PROTEIN"/>
    <property type="match status" value="1"/>
</dbReference>
<dbReference type="InterPro" id="IPR000073">
    <property type="entry name" value="AB_hydrolase_1"/>
</dbReference>
<name>A0ABU5DLW5_9BURK</name>
<feature type="domain" description="AB hydrolase-1" evidence="1">
    <location>
        <begin position="25"/>
        <end position="243"/>
    </location>
</feature>
<reference evidence="2 3" key="1">
    <citation type="submission" date="2023-11" db="EMBL/GenBank/DDBJ databases">
        <title>Paucibacter sp. nov., isolated from fresh soil in Korea.</title>
        <authorList>
            <person name="Le N.T.T."/>
        </authorList>
    </citation>
    <scope>NUCLEOTIDE SEQUENCE [LARGE SCALE GENOMIC DNA]</scope>
    <source>
        <strain evidence="2 3">R3-3</strain>
    </source>
</reference>
<gene>
    <name evidence="2" type="ORF">SNE35_22495</name>
</gene>
<evidence type="ECO:0000259" key="1">
    <source>
        <dbReference type="Pfam" id="PF00561"/>
    </source>
</evidence>
<dbReference type="Proteomes" id="UP001285263">
    <property type="component" value="Unassembled WGS sequence"/>
</dbReference>
<dbReference type="SUPFAM" id="SSF53474">
    <property type="entry name" value="alpha/beta-Hydrolases"/>
    <property type="match status" value="1"/>
</dbReference>
<dbReference type="EMBL" id="JAXCLA010000007">
    <property type="protein sequence ID" value="MDY0747293.1"/>
    <property type="molecule type" value="Genomic_DNA"/>
</dbReference>
<protein>
    <submittedName>
        <fullName evidence="2">Alpha/beta hydrolase</fullName>
    </submittedName>
</protein>
<evidence type="ECO:0000313" key="2">
    <source>
        <dbReference type="EMBL" id="MDY0747293.1"/>
    </source>
</evidence>
<dbReference type="PANTHER" id="PTHR43433">
    <property type="entry name" value="HYDROLASE, ALPHA/BETA FOLD FAMILY PROTEIN"/>
    <property type="match status" value="1"/>
</dbReference>
<accession>A0ABU5DLW5</accession>
<keyword evidence="2" id="KW-0378">Hydrolase</keyword>
<evidence type="ECO:0000313" key="3">
    <source>
        <dbReference type="Proteomes" id="UP001285263"/>
    </source>
</evidence>
<sequence length="271" mass="28899">MSEALTRYPFGPGLRYVDTGGRGAPVFLQHGLCGSAEQTSELFSTDTHARFLTLECRGHGQSAAGAVEALSIATFTEDVRALIEATGRERAVVGGVSMGAAIATRLAVKHPALVRGLILIRPAWICEPAPSNTAPNVEVGHLLGRLPAAQAKAEFLAGETARRLAREAPDNLASLTGFFSREPADITGELLRRISLDGPGVSADDLRKLQVPALVIGHIDDAIHPIDMARELADLLPAARFVEVTPKSVDRSAYVREIRAAIEQFLRSCPP</sequence>
<dbReference type="GO" id="GO:0016787">
    <property type="term" value="F:hydrolase activity"/>
    <property type="evidence" value="ECO:0007669"/>
    <property type="project" value="UniProtKB-KW"/>
</dbReference>
<proteinExistence type="predicted"/>
<dbReference type="InterPro" id="IPR050471">
    <property type="entry name" value="AB_hydrolase"/>
</dbReference>
<dbReference type="RefSeq" id="WP_320425250.1">
    <property type="nucleotide sequence ID" value="NZ_JAXCLA010000007.1"/>
</dbReference>